<dbReference type="Proteomes" id="UP000254764">
    <property type="component" value="Unassembled WGS sequence"/>
</dbReference>
<dbReference type="RefSeq" id="WP_268877518.1">
    <property type="nucleotide sequence ID" value="NZ_UEYP01000002.1"/>
</dbReference>
<proteinExistence type="predicted"/>
<organism evidence="1 2">
    <name type="scientific">Ciceribacter selenitireducens ATCC BAA-1503</name>
    <dbReference type="NCBI Taxonomy" id="1336235"/>
    <lineage>
        <taxon>Bacteria</taxon>
        <taxon>Pseudomonadati</taxon>
        <taxon>Pseudomonadota</taxon>
        <taxon>Alphaproteobacteria</taxon>
        <taxon>Hyphomicrobiales</taxon>
        <taxon>Rhizobiaceae</taxon>
        <taxon>Ciceribacter</taxon>
    </lineage>
</organism>
<protein>
    <submittedName>
        <fullName evidence="1">Uncharacterized protein</fullName>
    </submittedName>
</protein>
<keyword evidence="2" id="KW-1185">Reference proteome</keyword>
<evidence type="ECO:0000313" key="2">
    <source>
        <dbReference type="Proteomes" id="UP000254764"/>
    </source>
</evidence>
<evidence type="ECO:0000313" key="1">
    <source>
        <dbReference type="EMBL" id="SSC66712.1"/>
    </source>
</evidence>
<accession>A0A376AFX2</accession>
<sequence length="41" mass="4467">MRAIFLVIIASVLSILAFKYNDNSLGQEQLMASPVDVAAEK</sequence>
<reference evidence="2" key="1">
    <citation type="submission" date="2018-07" db="EMBL/GenBank/DDBJ databases">
        <authorList>
            <person name="Peiro R."/>
            <person name="Begona"/>
            <person name="Cbmso G."/>
            <person name="Lopez M."/>
            <person name="Gonzalez S."/>
        </authorList>
    </citation>
    <scope>NUCLEOTIDE SEQUENCE [LARGE SCALE GENOMIC DNA]</scope>
</reference>
<dbReference type="EMBL" id="UEYP01000002">
    <property type="protein sequence ID" value="SSC66712.1"/>
    <property type="molecule type" value="Genomic_DNA"/>
</dbReference>
<dbReference type="AlphaFoldDB" id="A0A376AFX2"/>
<gene>
    <name evidence="1" type="ORF">RHIZ70_2420</name>
</gene>
<name>A0A376AFX2_9HYPH</name>